<gene>
    <name evidence="1" type="ORF">ACFQZJ_02315</name>
</gene>
<evidence type="ECO:0000313" key="1">
    <source>
        <dbReference type="EMBL" id="MFD0796279.1"/>
    </source>
</evidence>
<name>A0ABW3B0X9_9FLAO</name>
<keyword evidence="2" id="KW-1185">Reference proteome</keyword>
<accession>A0ABW3B0X9</accession>
<evidence type="ECO:0000313" key="2">
    <source>
        <dbReference type="Proteomes" id="UP001597012"/>
    </source>
</evidence>
<reference evidence="2" key="1">
    <citation type="journal article" date="2019" name="Int. J. Syst. Evol. Microbiol.">
        <title>The Global Catalogue of Microorganisms (GCM) 10K type strain sequencing project: providing services to taxonomists for standard genome sequencing and annotation.</title>
        <authorList>
            <consortium name="The Broad Institute Genomics Platform"/>
            <consortium name="The Broad Institute Genome Sequencing Center for Infectious Disease"/>
            <person name="Wu L."/>
            <person name="Ma J."/>
        </authorList>
    </citation>
    <scope>NUCLEOTIDE SEQUENCE [LARGE SCALE GENOMIC DNA]</scope>
    <source>
        <strain evidence="2">CCUG 61948</strain>
    </source>
</reference>
<sequence>MERNTEVSRFFVGREKKGQAAFPPLGLLRGREGVVQNRNGKTSRADQRSVSERGGLEWSFCTTSAAALECLDELKKLKNVRPPPLKCVLRIFIFGQYQNPIV</sequence>
<comment type="caution">
    <text evidence="1">The sequence shown here is derived from an EMBL/GenBank/DDBJ whole genome shotgun (WGS) entry which is preliminary data.</text>
</comment>
<dbReference type="RefSeq" id="WP_379931997.1">
    <property type="nucleotide sequence ID" value="NZ_JBHTHY010000003.1"/>
</dbReference>
<proteinExistence type="predicted"/>
<organism evidence="1 2">
    <name type="scientific">Maribacter chungangensis</name>
    <dbReference type="NCBI Taxonomy" id="1069117"/>
    <lineage>
        <taxon>Bacteria</taxon>
        <taxon>Pseudomonadati</taxon>
        <taxon>Bacteroidota</taxon>
        <taxon>Flavobacteriia</taxon>
        <taxon>Flavobacteriales</taxon>
        <taxon>Flavobacteriaceae</taxon>
        <taxon>Maribacter</taxon>
    </lineage>
</organism>
<dbReference type="Proteomes" id="UP001597012">
    <property type="component" value="Unassembled WGS sequence"/>
</dbReference>
<dbReference type="EMBL" id="JBHTHY010000003">
    <property type="protein sequence ID" value="MFD0796279.1"/>
    <property type="molecule type" value="Genomic_DNA"/>
</dbReference>
<protein>
    <submittedName>
        <fullName evidence="1">Uncharacterized protein</fullName>
    </submittedName>
</protein>